<comment type="caution">
    <text evidence="2">The sequence shown here is derived from an EMBL/GenBank/DDBJ whole genome shotgun (WGS) entry which is preliminary data.</text>
</comment>
<keyword evidence="2" id="KW-0067">ATP-binding</keyword>
<feature type="region of interest" description="Disordered" evidence="1">
    <location>
        <begin position="387"/>
        <end position="408"/>
    </location>
</feature>
<evidence type="ECO:0000313" key="2">
    <source>
        <dbReference type="EMBL" id="NOI09147.1"/>
    </source>
</evidence>
<gene>
    <name evidence="2" type="ORF">F0254_09750</name>
</gene>
<dbReference type="SUPFAM" id="SSF55874">
    <property type="entry name" value="ATPase domain of HSP90 chaperone/DNA topoisomerase II/histidine kinase"/>
    <property type="match status" value="1"/>
</dbReference>
<dbReference type="AlphaFoldDB" id="A0A7Y4EX90"/>
<keyword evidence="2" id="KW-0547">Nucleotide-binding</keyword>
<sequence>MTEKEYEISIDPRILELLGPNLYTNIYYILAELIANAYDANASNVYIIKDSEGNIIVEDDGHGMSYRKGVQDFLNVARESRTDEESSFVNGSRKQRKKMGRKGVGKLAALSISKDVEVKTIKDGDKSGFILSRNVGKDRKLKAINEDDIFFEKIKEHGTSIVMRNPSYDIHKTLKAAKRNLLKIFPLVDDNFKIHIQIDKNMESISSPEFETVKELGALITLGKDFEHLHEHFDSKIPNIDNELNLKQLQESRDSYSTTIFLRNKLGEMCEYTLEIRGWVGARRNVSRTQHYRTEFSDNYISLLSNKKLGEFNILPTLDSHETLSVYYVGQLHIDLFEETSLPDMALSNRQGYKDDDERYIVVMNYIKNELLPNLNRLRLKYSKFKKSKAQEEENENKKRKEKQLREQIDSFKDSVASTIGKKLNSKKIDNKEEVIRVAKRAVNQSMPNLNLKSTVENNKKKLLISQTKKNKNVSDLIYEMLIFSGMPAEAILYSNSNNDQSSLPNKVDIFEYLRDFFVESYSTQKIYVVYVTSEQMKDSWGVLSEVGAGWITKSEHDIFNINGFTPTKPLNTNETWANIEFDEQEKIIKLDKINLNVVVNKLIDICNELDYKSATKEDIAAELYKRVELIEY</sequence>
<name>A0A7Y4EX90_VIBAL</name>
<dbReference type="RefSeq" id="WP_171345726.1">
    <property type="nucleotide sequence ID" value="NZ_VTYF01000004.1"/>
</dbReference>
<dbReference type="GO" id="GO:0005524">
    <property type="term" value="F:ATP binding"/>
    <property type="evidence" value="ECO:0007669"/>
    <property type="project" value="UniProtKB-KW"/>
</dbReference>
<dbReference type="Proteomes" id="UP000532247">
    <property type="component" value="Unassembled WGS sequence"/>
</dbReference>
<evidence type="ECO:0000313" key="3">
    <source>
        <dbReference type="Proteomes" id="UP000532247"/>
    </source>
</evidence>
<feature type="compositionally biased region" description="Basic and acidic residues" evidence="1">
    <location>
        <begin position="389"/>
        <end position="408"/>
    </location>
</feature>
<evidence type="ECO:0000256" key="1">
    <source>
        <dbReference type="SAM" id="MobiDB-lite"/>
    </source>
</evidence>
<organism evidence="2 3">
    <name type="scientific">Vibrio alginolyticus</name>
    <dbReference type="NCBI Taxonomy" id="663"/>
    <lineage>
        <taxon>Bacteria</taxon>
        <taxon>Pseudomonadati</taxon>
        <taxon>Pseudomonadota</taxon>
        <taxon>Gammaproteobacteria</taxon>
        <taxon>Vibrionales</taxon>
        <taxon>Vibrionaceae</taxon>
        <taxon>Vibrio</taxon>
    </lineage>
</organism>
<dbReference type="EMBL" id="VTYF01000004">
    <property type="protein sequence ID" value="NOI09147.1"/>
    <property type="molecule type" value="Genomic_DNA"/>
</dbReference>
<dbReference type="InterPro" id="IPR036890">
    <property type="entry name" value="HATPase_C_sf"/>
</dbReference>
<dbReference type="Pfam" id="PF13589">
    <property type="entry name" value="HATPase_c_3"/>
    <property type="match status" value="1"/>
</dbReference>
<protein>
    <submittedName>
        <fullName evidence="2">ATP-binding protein</fullName>
    </submittedName>
</protein>
<dbReference type="Gene3D" id="3.30.565.10">
    <property type="entry name" value="Histidine kinase-like ATPase, C-terminal domain"/>
    <property type="match status" value="1"/>
</dbReference>
<reference evidence="2 3" key="1">
    <citation type="submission" date="2019-09" db="EMBL/GenBank/DDBJ databases">
        <title>Draft genome sequencing and comparative genomics of hatchery-associated Vibrios.</title>
        <authorList>
            <person name="Kehlet-Delgado H."/>
            <person name="Mueller R.S."/>
        </authorList>
    </citation>
    <scope>NUCLEOTIDE SEQUENCE [LARGE SCALE GENOMIC DNA]</scope>
    <source>
        <strain evidence="2 3">081416A</strain>
    </source>
</reference>
<proteinExistence type="predicted"/>
<accession>A0A7Y4EX90</accession>